<name>A0A2S6NCH0_RHOGL</name>
<dbReference type="AlphaFoldDB" id="A0A2S6NCH0"/>
<feature type="chain" id="PRO_5015403985" evidence="1">
    <location>
        <begin position="21"/>
        <end position="75"/>
    </location>
</feature>
<feature type="signal peptide" evidence="1">
    <location>
        <begin position="1"/>
        <end position="20"/>
    </location>
</feature>
<dbReference type="RefSeq" id="WP_146101796.1">
    <property type="nucleotide sequence ID" value="NZ_NHRY01000169.1"/>
</dbReference>
<comment type="caution">
    <text evidence="2">The sequence shown here is derived from an EMBL/GenBank/DDBJ whole genome shotgun (WGS) entry which is preliminary data.</text>
</comment>
<keyword evidence="3" id="KW-1185">Reference proteome</keyword>
<reference evidence="2 3" key="1">
    <citation type="journal article" date="2018" name="Arch. Microbiol.">
        <title>New insights into the metabolic potential of the phototrophic purple bacterium Rhodopila globiformis DSM 161(T) from its draft genome sequence and evidence for a vanadium-dependent nitrogenase.</title>
        <authorList>
            <person name="Imhoff J.F."/>
            <person name="Rahn T."/>
            <person name="Kunzel S."/>
            <person name="Neulinger S.C."/>
        </authorList>
    </citation>
    <scope>NUCLEOTIDE SEQUENCE [LARGE SCALE GENOMIC DNA]</scope>
    <source>
        <strain evidence="2 3">DSM 161</strain>
    </source>
</reference>
<gene>
    <name evidence="2" type="ORF">CCS01_15785</name>
</gene>
<dbReference type="Proteomes" id="UP000239724">
    <property type="component" value="Unassembled WGS sequence"/>
</dbReference>
<feature type="non-terminal residue" evidence="2">
    <location>
        <position position="75"/>
    </location>
</feature>
<accession>A0A2S6NCH0</accession>
<evidence type="ECO:0000256" key="1">
    <source>
        <dbReference type="SAM" id="SignalP"/>
    </source>
</evidence>
<protein>
    <submittedName>
        <fullName evidence="2">Uncharacterized protein</fullName>
    </submittedName>
</protein>
<evidence type="ECO:0000313" key="3">
    <source>
        <dbReference type="Proteomes" id="UP000239724"/>
    </source>
</evidence>
<organism evidence="2 3">
    <name type="scientific">Rhodopila globiformis</name>
    <name type="common">Rhodopseudomonas globiformis</name>
    <dbReference type="NCBI Taxonomy" id="1071"/>
    <lineage>
        <taxon>Bacteria</taxon>
        <taxon>Pseudomonadati</taxon>
        <taxon>Pseudomonadota</taxon>
        <taxon>Alphaproteobacteria</taxon>
        <taxon>Acetobacterales</taxon>
        <taxon>Acetobacteraceae</taxon>
        <taxon>Rhodopila</taxon>
    </lineage>
</organism>
<dbReference type="EMBL" id="NHRY01000169">
    <property type="protein sequence ID" value="PPQ32313.1"/>
    <property type="molecule type" value="Genomic_DNA"/>
</dbReference>
<proteinExistence type="predicted"/>
<keyword evidence="1" id="KW-0732">Signal</keyword>
<sequence length="75" mass="7527">MKVLFAIPLLGVLAAGGAQAAGPADCSLSVEGTSPDAMVAALMPKSQAQIDACAARGIRFARMPQGEKVGEKVGE</sequence>
<evidence type="ECO:0000313" key="2">
    <source>
        <dbReference type="EMBL" id="PPQ32313.1"/>
    </source>
</evidence>